<feature type="domain" description="7 transmembrane helices usually fused to an inactive transglutaminase" evidence="3">
    <location>
        <begin position="106"/>
        <end position="298"/>
    </location>
</feature>
<reference evidence="4 5" key="1">
    <citation type="journal article" date="2015" name="Nature">
        <title>rRNA introns, odd ribosomes, and small enigmatic genomes across a large radiation of phyla.</title>
        <authorList>
            <person name="Brown C.T."/>
            <person name="Hug L.A."/>
            <person name="Thomas B.C."/>
            <person name="Sharon I."/>
            <person name="Castelle C.J."/>
            <person name="Singh A."/>
            <person name="Wilkins M.J."/>
            <person name="Williams K.H."/>
            <person name="Banfield J.F."/>
        </authorList>
    </citation>
    <scope>NUCLEOTIDE SEQUENCE [LARGE SCALE GENOMIC DNA]</scope>
</reference>
<name>A0A0G0LN37_9BACT</name>
<keyword evidence="2" id="KW-0732">Signal</keyword>
<dbReference type="InterPro" id="IPR025840">
    <property type="entry name" value="7TM_transglut"/>
</dbReference>
<organism evidence="4 5">
    <name type="scientific">Candidatus Woesebacteria bacterium GW2011_GWB1_39_10b</name>
    <dbReference type="NCBI Taxonomy" id="1618573"/>
    <lineage>
        <taxon>Bacteria</taxon>
        <taxon>Candidatus Woeseibacteriota</taxon>
    </lineage>
</organism>
<feature type="signal peptide" evidence="2">
    <location>
        <begin position="1"/>
        <end position="25"/>
    </location>
</feature>
<feature type="transmembrane region" description="Helical" evidence="1">
    <location>
        <begin position="179"/>
        <end position="198"/>
    </location>
</feature>
<keyword evidence="1" id="KW-1133">Transmembrane helix</keyword>
<gene>
    <name evidence="4" type="ORF">UT19_C0014G0002</name>
</gene>
<accession>A0A0G0LN37</accession>
<protein>
    <recommendedName>
        <fullName evidence="3">7 transmembrane helices usually fused to an inactive transglutaminase domain-containing protein</fullName>
    </recommendedName>
</protein>
<feature type="transmembrane region" description="Helical" evidence="1">
    <location>
        <begin position="233"/>
        <end position="254"/>
    </location>
</feature>
<feature type="transmembrane region" description="Helical" evidence="1">
    <location>
        <begin position="204"/>
        <end position="221"/>
    </location>
</feature>
<dbReference type="EMBL" id="LBVW01000014">
    <property type="protein sequence ID" value="KKQ93298.1"/>
    <property type="molecule type" value="Genomic_DNA"/>
</dbReference>
<keyword evidence="1" id="KW-0812">Transmembrane</keyword>
<feature type="chain" id="PRO_5002533464" description="7 transmembrane helices usually fused to an inactive transglutaminase domain-containing protein" evidence="2">
    <location>
        <begin position="26"/>
        <end position="301"/>
    </location>
</feature>
<proteinExistence type="predicted"/>
<evidence type="ECO:0000256" key="2">
    <source>
        <dbReference type="SAM" id="SignalP"/>
    </source>
</evidence>
<comment type="caution">
    <text evidence="4">The sequence shown here is derived from an EMBL/GenBank/DDBJ whole genome shotgun (WGS) entry which is preliminary data.</text>
</comment>
<feature type="transmembrane region" description="Helical" evidence="1">
    <location>
        <begin position="99"/>
        <end position="119"/>
    </location>
</feature>
<feature type="transmembrane region" description="Helical" evidence="1">
    <location>
        <begin position="269"/>
        <end position="287"/>
    </location>
</feature>
<sequence length="301" mass="32904">MKYISTLFLLAFFCVALNIPEVSFAQGRVVSSPTPTLEATASATVIEKVEPTEAPRPDLTQKTKESVEPLKRLLDEQELGSTYINPVKYAIRAAVDAGVPPNTIVLLLLLPGVATLIAAARHLVGLRGFGIFLPAALAVTFIATGPVVGIGLFLLIVIVSTFSRIVLRRTKIKLQYLPRMAIILLFVVMGILALLFTAPLINSMALVNVSIFPVLILVLLAEDFSKVQLGKSASVAINLTTETLILSLISYVFLTLKMVQELALLRPELWLISIFAIDITLGKYSGLRVMEYIRFRKLISK</sequence>
<dbReference type="Proteomes" id="UP000034932">
    <property type="component" value="Unassembled WGS sequence"/>
</dbReference>
<dbReference type="AlphaFoldDB" id="A0A0G0LN37"/>
<evidence type="ECO:0000313" key="4">
    <source>
        <dbReference type="EMBL" id="KKQ93298.1"/>
    </source>
</evidence>
<keyword evidence="1" id="KW-0472">Membrane</keyword>
<evidence type="ECO:0000259" key="3">
    <source>
        <dbReference type="Pfam" id="PF14402"/>
    </source>
</evidence>
<evidence type="ECO:0000313" key="5">
    <source>
        <dbReference type="Proteomes" id="UP000034932"/>
    </source>
</evidence>
<dbReference type="Pfam" id="PF14402">
    <property type="entry name" value="7TM_transglut"/>
    <property type="match status" value="1"/>
</dbReference>
<evidence type="ECO:0000256" key="1">
    <source>
        <dbReference type="SAM" id="Phobius"/>
    </source>
</evidence>
<dbReference type="STRING" id="1618573.UT19_C0014G0002"/>